<evidence type="ECO:0000259" key="2">
    <source>
        <dbReference type="Pfam" id="PF25583"/>
    </source>
</evidence>
<accession>A0ABS2GLT0</accession>
<dbReference type="Pfam" id="PF13280">
    <property type="entry name" value="WYL"/>
    <property type="match status" value="1"/>
</dbReference>
<feature type="domain" description="WYL" evidence="1">
    <location>
        <begin position="141"/>
        <end position="212"/>
    </location>
</feature>
<proteinExistence type="predicted"/>
<reference evidence="3 4" key="1">
    <citation type="journal article" date="2021" name="Sci. Rep.">
        <title>The distribution of antibiotic resistance genes in chicken gut microbiota commensals.</title>
        <authorList>
            <person name="Juricova H."/>
            <person name="Matiasovicova J."/>
            <person name="Kubasova T."/>
            <person name="Cejkova D."/>
            <person name="Rychlik I."/>
        </authorList>
    </citation>
    <scope>NUCLEOTIDE SEQUENCE [LARGE SCALE GENOMIC DNA]</scope>
    <source>
        <strain evidence="3 4">An564</strain>
    </source>
</reference>
<sequence>MESLEPKKLALLRIWQILKQYSDCDHPLTQETIAHYLDHDYGIVMERKAIGRNLSLLKEAGADIASVREGSYLVCREFEDSELRMMIDGILSSRYITTRHSKDLIDRICQLSNRYFKARVRYICSVGDWGKTENQSLFYNIDVIDSAIEQGKQIHYNYNKFGLDKKLHWSSHQYVSPYQMILHNQRYYLMAYSEYWGNMVFHRLDRITSIKIADRKATPLRNIPGYEQGVNYQELASGLPYMYTDPKETIRFLADKEIVDQIVDWFGPEVEMREAKDSTKVHVTVRVSPNAMEHWAMQYINHVEILAPESFRSRIRGVLETGLAKYSQNTEEK</sequence>
<dbReference type="EMBL" id="JACSNR010000006">
    <property type="protein sequence ID" value="MBM6923427.1"/>
    <property type="molecule type" value="Genomic_DNA"/>
</dbReference>
<dbReference type="Proteomes" id="UP000724149">
    <property type="component" value="Unassembled WGS sequence"/>
</dbReference>
<evidence type="ECO:0000313" key="3">
    <source>
        <dbReference type="EMBL" id="MBM6923427.1"/>
    </source>
</evidence>
<gene>
    <name evidence="3" type="ORF">H9X81_06965</name>
</gene>
<dbReference type="PROSITE" id="PS52050">
    <property type="entry name" value="WYL"/>
    <property type="match status" value="1"/>
</dbReference>
<dbReference type="Pfam" id="PF25583">
    <property type="entry name" value="WCX"/>
    <property type="match status" value="1"/>
</dbReference>
<name>A0ABS2GLT0_9FIRM</name>
<dbReference type="InterPro" id="IPR051534">
    <property type="entry name" value="CBASS_pafABC_assoc_protein"/>
</dbReference>
<comment type="caution">
    <text evidence="3">The sequence shown here is derived from an EMBL/GenBank/DDBJ whole genome shotgun (WGS) entry which is preliminary data.</text>
</comment>
<keyword evidence="4" id="KW-1185">Reference proteome</keyword>
<evidence type="ECO:0000259" key="1">
    <source>
        <dbReference type="Pfam" id="PF13280"/>
    </source>
</evidence>
<dbReference type="PANTHER" id="PTHR34580:SF1">
    <property type="entry name" value="PROTEIN PAFC"/>
    <property type="match status" value="1"/>
</dbReference>
<dbReference type="RefSeq" id="WP_204720837.1">
    <property type="nucleotide sequence ID" value="NZ_JACSNR010000006.1"/>
</dbReference>
<organism evidence="3 4">
    <name type="scientific">Hydrogenoanaerobacterium saccharovorans</name>
    <dbReference type="NCBI Taxonomy" id="474960"/>
    <lineage>
        <taxon>Bacteria</taxon>
        <taxon>Bacillati</taxon>
        <taxon>Bacillota</taxon>
        <taxon>Clostridia</taxon>
        <taxon>Eubacteriales</taxon>
        <taxon>Oscillospiraceae</taxon>
        <taxon>Hydrogenoanaerobacterium</taxon>
    </lineage>
</organism>
<feature type="domain" description="WCX" evidence="2">
    <location>
        <begin position="249"/>
        <end position="320"/>
    </location>
</feature>
<dbReference type="InterPro" id="IPR057727">
    <property type="entry name" value="WCX_dom"/>
</dbReference>
<dbReference type="PANTHER" id="PTHR34580">
    <property type="match status" value="1"/>
</dbReference>
<dbReference type="InterPro" id="IPR026881">
    <property type="entry name" value="WYL_dom"/>
</dbReference>
<evidence type="ECO:0000313" key="4">
    <source>
        <dbReference type="Proteomes" id="UP000724149"/>
    </source>
</evidence>
<protein>
    <submittedName>
        <fullName evidence="3">WYL domain-containing protein</fullName>
    </submittedName>
</protein>